<keyword evidence="3" id="KW-0732">Signal</keyword>
<dbReference type="GO" id="GO:0030288">
    <property type="term" value="C:outer membrane-bounded periplasmic space"/>
    <property type="evidence" value="ECO:0007669"/>
    <property type="project" value="UniProtKB-ARBA"/>
</dbReference>
<comment type="caution">
    <text evidence="5">The sequence shown here is derived from an EMBL/GenBank/DDBJ whole genome shotgun (WGS) entry which is preliminary data.</text>
</comment>
<evidence type="ECO:0000259" key="4">
    <source>
        <dbReference type="Pfam" id="PF00496"/>
    </source>
</evidence>
<feature type="domain" description="Solute-binding protein family 5" evidence="4">
    <location>
        <begin position="80"/>
        <end position="456"/>
    </location>
</feature>
<dbReference type="Gene3D" id="3.40.190.10">
    <property type="entry name" value="Periplasmic binding protein-like II"/>
    <property type="match status" value="1"/>
</dbReference>
<dbReference type="InterPro" id="IPR039424">
    <property type="entry name" value="SBP_5"/>
</dbReference>
<reference evidence="5 6" key="1">
    <citation type="submission" date="2014-08" db="EMBL/GenBank/DDBJ databases">
        <title>Whole genome shotgun sequence of Rhizobium rubi NBRC 13261.</title>
        <authorList>
            <person name="Katano-Makiyama Y."/>
            <person name="Hosoyama A."/>
            <person name="Hashimoto M."/>
            <person name="Hosoyama Y."/>
            <person name="Noguchi M."/>
            <person name="Tsuchikane K."/>
            <person name="Uohara A."/>
            <person name="Ohji S."/>
            <person name="Ichikawa N."/>
            <person name="Kimura A."/>
            <person name="Yamazoe A."/>
            <person name="Fujita N."/>
        </authorList>
    </citation>
    <scope>NUCLEOTIDE SEQUENCE [LARGE SCALE GENOMIC DNA]</scope>
    <source>
        <strain evidence="5 6">NBRC 13261</strain>
    </source>
</reference>
<dbReference type="InterPro" id="IPR000914">
    <property type="entry name" value="SBP_5_dom"/>
</dbReference>
<feature type="chain" id="PRO_5001755931" evidence="3">
    <location>
        <begin position="30"/>
        <end position="545"/>
    </location>
</feature>
<dbReference type="Pfam" id="PF00496">
    <property type="entry name" value="SBP_bac_5"/>
    <property type="match status" value="1"/>
</dbReference>
<comment type="similarity">
    <text evidence="2">Belongs to the bacterial solute-binding protein 5 family.</text>
</comment>
<evidence type="ECO:0000313" key="6">
    <source>
        <dbReference type="Proteomes" id="UP000028701"/>
    </source>
</evidence>
<feature type="signal peptide" evidence="3">
    <location>
        <begin position="1"/>
        <end position="29"/>
    </location>
</feature>
<sequence>MNKSLNKAARILATSVALSMLSLAPQAFAATPADTLVEGFAIDDIITLDPGEAFEITTAEVTGNTYSKLVSIDITDTSRVKGDLAESWTTSDDGLTYTFKLKQGLKFASGNPVTAEDVAFSIERAVKLDKSPAFLLTQFGLKGDNVTEKAKAADANTFVLTVDKPYAPSFVLNVLTATVASVVDKKLVMEKAKAVTPSADYKYDSDFGNEFLKTGFAGSGPYKILGWKANEAVILEANPNYYAEKPKLKRVVYRHMKESSGQRLALENGDIDVARNLEPGDMEAVSKKDGFTVISAPKGTVYYLGLNQKNEYLKRPEVVEAFKYLIDYEGIGATIIKGIGEVHQTFLPKGQLGALDENPFKLDVAKAKELLAKAGLKDGFTVSMDVRNTQPVTGIAENMQQTLAQAGIKLEIIPGDGKQTLTKYRARQHDIYIGDWGSDYFDPNSNAETFTINYDNSDEGKNKTLAWRNAWDVPELTKETQAALLEKDNAKRAAMYQNLQKKVLESGPFVVIEQKTEIAGFSNKVKGLKLGPSFDTNYVYPVSKE</sequence>
<dbReference type="GO" id="GO:0043190">
    <property type="term" value="C:ATP-binding cassette (ABC) transporter complex"/>
    <property type="evidence" value="ECO:0007669"/>
    <property type="project" value="InterPro"/>
</dbReference>
<dbReference type="PANTHER" id="PTHR30290">
    <property type="entry name" value="PERIPLASMIC BINDING COMPONENT OF ABC TRANSPORTER"/>
    <property type="match status" value="1"/>
</dbReference>
<protein>
    <submittedName>
        <fullName evidence="5">Putative ABC transporter substrate-binding protein</fullName>
    </submittedName>
</protein>
<evidence type="ECO:0000313" key="5">
    <source>
        <dbReference type="EMBL" id="GAK68667.1"/>
    </source>
</evidence>
<dbReference type="Gene3D" id="3.10.105.10">
    <property type="entry name" value="Dipeptide-binding Protein, Domain 3"/>
    <property type="match status" value="1"/>
</dbReference>
<dbReference type="AlphaFoldDB" id="A0A081CPS1"/>
<organism evidence="5 6">
    <name type="scientific">Agrobacterium rubi TR3 = NBRC 13261</name>
    <dbReference type="NCBI Taxonomy" id="1368415"/>
    <lineage>
        <taxon>Bacteria</taxon>
        <taxon>Pseudomonadati</taxon>
        <taxon>Pseudomonadota</taxon>
        <taxon>Alphaproteobacteria</taxon>
        <taxon>Hyphomicrobiales</taxon>
        <taxon>Rhizobiaceae</taxon>
        <taxon>Rhizobium/Agrobacterium group</taxon>
        <taxon>Agrobacterium</taxon>
    </lineage>
</organism>
<name>A0A081CPS1_9HYPH</name>
<proteinExistence type="inferred from homology"/>
<dbReference type="OrthoDB" id="9803988at2"/>
<dbReference type="eggNOG" id="COG0747">
    <property type="taxonomic scope" value="Bacteria"/>
</dbReference>
<dbReference type="GO" id="GO:1904680">
    <property type="term" value="F:peptide transmembrane transporter activity"/>
    <property type="evidence" value="ECO:0007669"/>
    <property type="project" value="TreeGrafter"/>
</dbReference>
<gene>
    <name evidence="5" type="ORF">RRU01S_01_00960</name>
</gene>
<dbReference type="Gene3D" id="3.90.76.10">
    <property type="entry name" value="Dipeptide-binding Protein, Domain 1"/>
    <property type="match status" value="1"/>
</dbReference>
<dbReference type="GO" id="GO:0015833">
    <property type="term" value="P:peptide transport"/>
    <property type="evidence" value="ECO:0007669"/>
    <property type="project" value="TreeGrafter"/>
</dbReference>
<dbReference type="RefSeq" id="WP_045228267.1">
    <property type="nucleotide sequence ID" value="NZ_BBJU01000001.1"/>
</dbReference>
<dbReference type="CDD" id="cd08512">
    <property type="entry name" value="PBP2_NikA_DppA_OppA_like_7"/>
    <property type="match status" value="1"/>
</dbReference>
<comment type="subcellular location">
    <subcellularLocation>
        <location evidence="1">Periplasm</location>
    </subcellularLocation>
</comment>
<dbReference type="SUPFAM" id="SSF53850">
    <property type="entry name" value="Periplasmic binding protein-like II"/>
    <property type="match status" value="1"/>
</dbReference>
<evidence type="ECO:0000256" key="1">
    <source>
        <dbReference type="ARBA" id="ARBA00004418"/>
    </source>
</evidence>
<dbReference type="EMBL" id="BBJU01000001">
    <property type="protein sequence ID" value="GAK68667.1"/>
    <property type="molecule type" value="Genomic_DNA"/>
</dbReference>
<dbReference type="Proteomes" id="UP000028701">
    <property type="component" value="Unassembled WGS sequence"/>
</dbReference>
<dbReference type="InterPro" id="IPR030678">
    <property type="entry name" value="Peptide/Ni-bd"/>
</dbReference>
<dbReference type="PANTHER" id="PTHR30290:SF34">
    <property type="entry name" value="ABC TRANSPORTER, PERIPLASMIC OLIGO-PEPTIDE BINDING PROTEIN, PUTATIVE-RELATED"/>
    <property type="match status" value="1"/>
</dbReference>
<evidence type="ECO:0000256" key="3">
    <source>
        <dbReference type="SAM" id="SignalP"/>
    </source>
</evidence>
<dbReference type="PIRSF" id="PIRSF002741">
    <property type="entry name" value="MppA"/>
    <property type="match status" value="1"/>
</dbReference>
<evidence type="ECO:0000256" key="2">
    <source>
        <dbReference type="ARBA" id="ARBA00005695"/>
    </source>
</evidence>
<accession>A0A081CPS1</accession>